<feature type="region of interest" description="Disordered" evidence="1">
    <location>
        <begin position="341"/>
        <end position="375"/>
    </location>
</feature>
<evidence type="ECO:0000259" key="3">
    <source>
        <dbReference type="Pfam" id="PF21666"/>
    </source>
</evidence>
<dbReference type="EMBL" id="JANBVO010000037">
    <property type="protein sequence ID" value="KAJ9136822.1"/>
    <property type="molecule type" value="Genomic_DNA"/>
</dbReference>
<feature type="domain" description="DUF4246" evidence="3">
    <location>
        <begin position="24"/>
        <end position="98"/>
    </location>
</feature>
<feature type="compositionally biased region" description="Acidic residues" evidence="1">
    <location>
        <begin position="347"/>
        <end position="368"/>
    </location>
</feature>
<evidence type="ECO:0000256" key="1">
    <source>
        <dbReference type="SAM" id="MobiDB-lite"/>
    </source>
</evidence>
<proteinExistence type="predicted"/>
<accession>A0AA38RQ04</accession>
<dbReference type="InterPro" id="IPR025340">
    <property type="entry name" value="DUF4246"/>
</dbReference>
<sequence length="685" mass="78019">MAPSSAAADSVAEFDNSGNGPICVPGFGKPVNFEMDRTPGRRGDMGGERFAHGVNDFRGPRLTVREAAMLRLMDALTDKPNWHVKVFDDAIVAKWHAEATAMPLISDNAFDWCITELRDKAKLFEETGKTFSYDSASRCVKSDVLVSKELRDELLEGVAPLLAVPDEEKDYHPGSNDQVLNLVHPSLFPLVYGRTRVLSQGGQVDLDNIFASVGQGDVALVTGPESEFWSRRFQWLPCDVEFTGDKGTDVRIASYVNNLHPEKHTSLYRTIEKMVGLSIPLWNDVLVKGDTGRTPLRIHTFGAEMDPELPDWAKYSNLPHSVHDEKFPEFFEKVKAYLSQPDRPGYEEEEHDDEEEEEEDEDLGEAAEGEPVGSQLLRRLQRISDGPKDRKYLFNYELNGALERKWKRIRQLRHPEPGQTYEEWKQGSVKTVMKNEGPGWGVPYQDRPFEFYNVAIEDEFRARGLQVIVKLASIELTPEKPEYAGGSWHVEGMLNEHIAATAIYYYDVDNVTESRLTFRQEASLEDEELVYEQDEHQPLADIFGTSSMRDEPAVQDLGSVATPQGRLLVFPNTLQHRVGQFRLADPARPGHRRFVVLWLVDPHYRVCSTRNVPPQQHDWWAEKSVHKVDFGKLPGEIINMITEDVKDFPMGLEEAKKLRLELMQERTRMVSAVESNFEEYNLCEH</sequence>
<comment type="caution">
    <text evidence="4">The sequence shown here is derived from an EMBL/GenBank/DDBJ whole genome shotgun (WGS) entry which is preliminary data.</text>
</comment>
<dbReference type="AlphaFoldDB" id="A0AA38RQ04"/>
<evidence type="ECO:0000313" key="5">
    <source>
        <dbReference type="Proteomes" id="UP001174694"/>
    </source>
</evidence>
<dbReference type="PANTHER" id="PTHR33119:SF1">
    <property type="entry name" value="FE2OG DIOXYGENASE DOMAIN-CONTAINING PROTEIN"/>
    <property type="match status" value="1"/>
</dbReference>
<dbReference type="PANTHER" id="PTHR33119">
    <property type="entry name" value="IFI3P"/>
    <property type="match status" value="1"/>
</dbReference>
<organism evidence="4 5">
    <name type="scientific">Pleurostoma richardsiae</name>
    <dbReference type="NCBI Taxonomy" id="41990"/>
    <lineage>
        <taxon>Eukaryota</taxon>
        <taxon>Fungi</taxon>
        <taxon>Dikarya</taxon>
        <taxon>Ascomycota</taxon>
        <taxon>Pezizomycotina</taxon>
        <taxon>Sordariomycetes</taxon>
        <taxon>Sordariomycetidae</taxon>
        <taxon>Calosphaeriales</taxon>
        <taxon>Pleurostomataceae</taxon>
        <taxon>Pleurostoma</taxon>
    </lineage>
</organism>
<dbReference type="Proteomes" id="UP001174694">
    <property type="component" value="Unassembled WGS sequence"/>
</dbReference>
<dbReference type="InterPro" id="IPR049207">
    <property type="entry name" value="DUF4246_N"/>
</dbReference>
<evidence type="ECO:0000259" key="2">
    <source>
        <dbReference type="Pfam" id="PF14033"/>
    </source>
</evidence>
<keyword evidence="5" id="KW-1185">Reference proteome</keyword>
<feature type="domain" description="DUF4246" evidence="2">
    <location>
        <begin position="108"/>
        <end position="623"/>
    </location>
</feature>
<gene>
    <name evidence="4" type="ORF">NKR23_g9490</name>
</gene>
<dbReference type="InterPro" id="IPR049192">
    <property type="entry name" value="DUF4246_C"/>
</dbReference>
<protein>
    <submittedName>
        <fullName evidence="4">Uncharacterized protein</fullName>
    </submittedName>
</protein>
<name>A0AA38RQ04_9PEZI</name>
<evidence type="ECO:0000313" key="4">
    <source>
        <dbReference type="EMBL" id="KAJ9136822.1"/>
    </source>
</evidence>
<reference evidence="4" key="1">
    <citation type="submission" date="2022-07" db="EMBL/GenBank/DDBJ databases">
        <title>Fungi with potential for degradation of polypropylene.</title>
        <authorList>
            <person name="Gostincar C."/>
        </authorList>
    </citation>
    <scope>NUCLEOTIDE SEQUENCE</scope>
    <source>
        <strain evidence="4">EXF-13308</strain>
    </source>
</reference>
<dbReference type="Pfam" id="PF14033">
    <property type="entry name" value="DUF4246"/>
    <property type="match status" value="1"/>
</dbReference>
<dbReference type="Pfam" id="PF21666">
    <property type="entry name" value="DUF4246_N"/>
    <property type="match status" value="1"/>
</dbReference>